<accession>A0A1H2UKG3</accession>
<protein>
    <submittedName>
        <fullName evidence="1">Uncharacterized protein</fullName>
    </submittedName>
</protein>
<proteinExistence type="predicted"/>
<organism evidence="1 2">
    <name type="scientific">Haloarcula vallismortis</name>
    <name type="common">Halobacterium vallismortis</name>
    <dbReference type="NCBI Taxonomy" id="28442"/>
    <lineage>
        <taxon>Archaea</taxon>
        <taxon>Methanobacteriati</taxon>
        <taxon>Methanobacteriota</taxon>
        <taxon>Stenosarchaea group</taxon>
        <taxon>Halobacteria</taxon>
        <taxon>Halobacteriales</taxon>
        <taxon>Haloarculaceae</taxon>
        <taxon>Haloarcula</taxon>
    </lineage>
</organism>
<reference evidence="1 2" key="1">
    <citation type="submission" date="2016-10" db="EMBL/GenBank/DDBJ databases">
        <authorList>
            <person name="de Groot N.N."/>
        </authorList>
    </citation>
    <scope>NUCLEOTIDE SEQUENCE [LARGE SCALE GENOMIC DNA]</scope>
    <source>
        <strain evidence="1 2">DSM 3756</strain>
    </source>
</reference>
<gene>
    <name evidence="1" type="ORF">SAMN05443574_104267</name>
</gene>
<dbReference type="STRING" id="28442.SAMN05443574_104267"/>
<dbReference type="AlphaFoldDB" id="A0A1H2UKG3"/>
<evidence type="ECO:0000313" key="1">
    <source>
        <dbReference type="EMBL" id="SDW56571.1"/>
    </source>
</evidence>
<sequence length="32" mass="3869">MKEYETPSVETYGTVEEKTNWWDHDDGYGKWS</sequence>
<name>A0A1H2UKG3_HALVA</name>
<dbReference type="Proteomes" id="UP000182573">
    <property type="component" value="Unassembled WGS sequence"/>
</dbReference>
<dbReference type="EMBL" id="FNOF01000004">
    <property type="protein sequence ID" value="SDW56571.1"/>
    <property type="molecule type" value="Genomic_DNA"/>
</dbReference>
<evidence type="ECO:0000313" key="2">
    <source>
        <dbReference type="Proteomes" id="UP000182573"/>
    </source>
</evidence>